<proteinExistence type="predicted"/>
<accession>A0ABT4LB50</accession>
<dbReference type="Pfam" id="PF00239">
    <property type="entry name" value="Resolvase"/>
    <property type="match status" value="1"/>
</dbReference>
<dbReference type="Gene3D" id="3.90.1750.20">
    <property type="entry name" value="Putative Large Serine Recombinase, Chain B, Domain 2"/>
    <property type="match status" value="1"/>
</dbReference>
<dbReference type="Proteomes" id="UP001144347">
    <property type="component" value="Unassembled WGS sequence"/>
</dbReference>
<feature type="domain" description="Resolvase/invertase-type recombinase catalytic" evidence="1">
    <location>
        <begin position="4"/>
        <end position="154"/>
    </location>
</feature>
<evidence type="ECO:0000313" key="4">
    <source>
        <dbReference type="Proteomes" id="UP001144347"/>
    </source>
</evidence>
<dbReference type="InterPro" id="IPR011109">
    <property type="entry name" value="DNA_bind_recombinase_dom"/>
</dbReference>
<name>A0ABT4LB50_9SPHI</name>
<sequence>MKNFAIGYRRISARDQSRYSLEFQEEVIQNYCSRNNLQLLALFTDNGERSDTFDRPDYKALEAFIKKHNPKVSYLIVASHDRFSRDFTEAFSRIKKLEEQFRLKVLAIDENIDIDVNDPSVFLKRAFAYLMANQELLQIRKRTKENINYARLSGRHVGKAPFGYINAKDRNNKTVLVIDEDKAEIIQTIFRNYLSGIPIQTIYKLAQKQGFNRSGHCAIQSVLYNPIYAGLIKIPATRNQKERYVKGIHQPIIKESDYWLIKKRSDRPKVSKSRPKELFPLRGILKCWCGRNMTAAYSKGKSKYYPYYRCTLHTGANYNGDKLHNQFEELLDTFKFSELQLNVIAEKAESLLRKTVQDQKEIIASRNRQISAIEKKQGALDELILNKEIDSETFNRLYQKLLTDKEILLSSRQESIKESEKWIALHSLLSRIKSLKDIYKIAPLAQKHSLLNRLLLHDLVYEKGRFYTSQDNIYNIK</sequence>
<organism evidence="3 4">
    <name type="scientific">Pedobacter punctiformis</name>
    <dbReference type="NCBI Taxonomy" id="3004097"/>
    <lineage>
        <taxon>Bacteria</taxon>
        <taxon>Pseudomonadati</taxon>
        <taxon>Bacteroidota</taxon>
        <taxon>Sphingobacteriia</taxon>
        <taxon>Sphingobacteriales</taxon>
        <taxon>Sphingobacteriaceae</taxon>
        <taxon>Pedobacter</taxon>
    </lineage>
</organism>
<dbReference type="InterPro" id="IPR025827">
    <property type="entry name" value="Zn_ribbon_recom_dom"/>
</dbReference>
<dbReference type="Pfam" id="PF07508">
    <property type="entry name" value="Recombinase"/>
    <property type="match status" value="1"/>
</dbReference>
<dbReference type="SUPFAM" id="SSF53041">
    <property type="entry name" value="Resolvase-like"/>
    <property type="match status" value="1"/>
</dbReference>
<dbReference type="InterPro" id="IPR038109">
    <property type="entry name" value="DNA_bind_recomb_sf"/>
</dbReference>
<dbReference type="PROSITE" id="PS51736">
    <property type="entry name" value="RECOMBINASES_3"/>
    <property type="match status" value="1"/>
</dbReference>
<gene>
    <name evidence="3" type="ORF">O0955_14115</name>
</gene>
<dbReference type="InterPro" id="IPR006119">
    <property type="entry name" value="Resolv_N"/>
</dbReference>
<dbReference type="InterPro" id="IPR050639">
    <property type="entry name" value="SSR_resolvase"/>
</dbReference>
<dbReference type="RefSeq" id="WP_269428199.1">
    <property type="nucleotide sequence ID" value="NZ_JAPWGM010000005.1"/>
</dbReference>
<dbReference type="InterPro" id="IPR036162">
    <property type="entry name" value="Resolvase-like_N_sf"/>
</dbReference>
<dbReference type="PROSITE" id="PS51737">
    <property type="entry name" value="RECOMBINASE_DNA_BIND"/>
    <property type="match status" value="1"/>
</dbReference>
<reference evidence="3" key="1">
    <citation type="submission" date="2022-12" db="EMBL/GenBank/DDBJ databases">
        <title>Genome sequence of HCMS5-2.</title>
        <authorList>
            <person name="Woo H."/>
        </authorList>
    </citation>
    <scope>NUCLEOTIDE SEQUENCE</scope>
    <source>
        <strain evidence="3">HCMS5-2</strain>
    </source>
</reference>
<protein>
    <submittedName>
        <fullName evidence="3">Recombinase family protein</fullName>
    </submittedName>
</protein>
<comment type="caution">
    <text evidence="3">The sequence shown here is derived from an EMBL/GenBank/DDBJ whole genome shotgun (WGS) entry which is preliminary data.</text>
</comment>
<dbReference type="SMART" id="SM00857">
    <property type="entry name" value="Resolvase"/>
    <property type="match status" value="1"/>
</dbReference>
<dbReference type="CDD" id="cd00338">
    <property type="entry name" value="Ser_Recombinase"/>
    <property type="match status" value="1"/>
</dbReference>
<feature type="domain" description="Recombinase" evidence="2">
    <location>
        <begin position="161"/>
        <end position="271"/>
    </location>
</feature>
<evidence type="ECO:0000259" key="2">
    <source>
        <dbReference type="PROSITE" id="PS51737"/>
    </source>
</evidence>
<evidence type="ECO:0000259" key="1">
    <source>
        <dbReference type="PROSITE" id="PS51736"/>
    </source>
</evidence>
<dbReference type="PANTHER" id="PTHR30461">
    <property type="entry name" value="DNA-INVERTASE FROM LAMBDOID PROPHAGE"/>
    <property type="match status" value="1"/>
</dbReference>
<keyword evidence="4" id="KW-1185">Reference proteome</keyword>
<dbReference type="PANTHER" id="PTHR30461:SF23">
    <property type="entry name" value="DNA RECOMBINASE-RELATED"/>
    <property type="match status" value="1"/>
</dbReference>
<dbReference type="EMBL" id="JAPWGM010000005">
    <property type="protein sequence ID" value="MCZ4245142.1"/>
    <property type="molecule type" value="Genomic_DNA"/>
</dbReference>
<dbReference type="Gene3D" id="3.40.50.1390">
    <property type="entry name" value="Resolvase, N-terminal catalytic domain"/>
    <property type="match status" value="1"/>
</dbReference>
<dbReference type="Pfam" id="PF13408">
    <property type="entry name" value="Zn_ribbon_recom"/>
    <property type="match status" value="1"/>
</dbReference>
<evidence type="ECO:0000313" key="3">
    <source>
        <dbReference type="EMBL" id="MCZ4245142.1"/>
    </source>
</evidence>